<gene>
    <name evidence="7" type="ORF">METZ01_LOCUS346303</name>
</gene>
<protein>
    <recommendedName>
        <fullName evidence="6">Transketolase-like pyrimidine-binding domain-containing protein</fullName>
    </recommendedName>
</protein>
<dbReference type="GO" id="GO:0008661">
    <property type="term" value="F:1-deoxy-D-xylulose-5-phosphate synthase activity"/>
    <property type="evidence" value="ECO:0007669"/>
    <property type="project" value="InterPro"/>
</dbReference>
<dbReference type="AlphaFoldDB" id="A0A382R6V1"/>
<evidence type="ECO:0000256" key="1">
    <source>
        <dbReference type="ARBA" id="ARBA00001946"/>
    </source>
</evidence>
<accession>A0A382R6V1</accession>
<evidence type="ECO:0000256" key="3">
    <source>
        <dbReference type="ARBA" id="ARBA00022679"/>
    </source>
</evidence>
<feature type="domain" description="Transketolase-like pyrimidine-binding" evidence="6">
    <location>
        <begin position="1"/>
        <end position="119"/>
    </location>
</feature>
<evidence type="ECO:0000313" key="7">
    <source>
        <dbReference type="EMBL" id="SVC93449.1"/>
    </source>
</evidence>
<dbReference type="InterPro" id="IPR005475">
    <property type="entry name" value="Transketolase-like_Pyr-bd"/>
</dbReference>
<comment type="subunit">
    <text evidence="2">Homodimer.</text>
</comment>
<dbReference type="EMBL" id="UINC01119550">
    <property type="protein sequence ID" value="SVC93449.1"/>
    <property type="molecule type" value="Genomic_DNA"/>
</dbReference>
<organism evidence="7">
    <name type="scientific">marine metagenome</name>
    <dbReference type="NCBI Taxonomy" id="408172"/>
    <lineage>
        <taxon>unclassified sequences</taxon>
        <taxon>metagenomes</taxon>
        <taxon>ecological metagenomes</taxon>
    </lineage>
</organism>
<keyword evidence="5" id="KW-0786">Thiamine pyrophosphate</keyword>
<dbReference type="Pfam" id="PF02779">
    <property type="entry name" value="Transket_pyr"/>
    <property type="match status" value="1"/>
</dbReference>
<keyword evidence="3" id="KW-0808">Transferase</keyword>
<dbReference type="PANTHER" id="PTHR43322:SF5">
    <property type="entry name" value="1-DEOXY-D-XYLULOSE-5-PHOSPHATE SYNTHASE, CHLOROPLASTIC"/>
    <property type="match status" value="1"/>
</dbReference>
<evidence type="ECO:0000256" key="4">
    <source>
        <dbReference type="ARBA" id="ARBA00022842"/>
    </source>
</evidence>
<evidence type="ECO:0000259" key="6">
    <source>
        <dbReference type="Pfam" id="PF02779"/>
    </source>
</evidence>
<comment type="cofactor">
    <cofactor evidence="1">
        <name>Mg(2+)</name>
        <dbReference type="ChEBI" id="CHEBI:18420"/>
    </cofactor>
</comment>
<dbReference type="SUPFAM" id="SSF52518">
    <property type="entry name" value="Thiamin diphosphate-binding fold (THDP-binding)"/>
    <property type="match status" value="1"/>
</dbReference>
<dbReference type="Gene3D" id="3.40.50.970">
    <property type="match status" value="1"/>
</dbReference>
<keyword evidence="4" id="KW-0460">Magnesium</keyword>
<reference evidence="7" key="1">
    <citation type="submission" date="2018-05" db="EMBL/GenBank/DDBJ databases">
        <authorList>
            <person name="Lanie J.A."/>
            <person name="Ng W.-L."/>
            <person name="Kazmierczak K.M."/>
            <person name="Andrzejewski T.M."/>
            <person name="Davidsen T.M."/>
            <person name="Wayne K.J."/>
            <person name="Tettelin H."/>
            <person name="Glass J.I."/>
            <person name="Rusch D."/>
            <person name="Podicherti R."/>
            <person name="Tsui H.-C.T."/>
            <person name="Winkler M.E."/>
        </authorList>
    </citation>
    <scope>NUCLEOTIDE SEQUENCE</scope>
</reference>
<evidence type="ECO:0000256" key="2">
    <source>
        <dbReference type="ARBA" id="ARBA00011738"/>
    </source>
</evidence>
<dbReference type="PANTHER" id="PTHR43322">
    <property type="entry name" value="1-D-DEOXYXYLULOSE 5-PHOSPHATE SYNTHASE-RELATED"/>
    <property type="match status" value="1"/>
</dbReference>
<proteinExistence type="predicted"/>
<name>A0A382R6V1_9ZZZZ</name>
<dbReference type="InterPro" id="IPR005477">
    <property type="entry name" value="Dxylulose-5-P_synthase"/>
</dbReference>
<dbReference type="CDD" id="cd07033">
    <property type="entry name" value="TPP_PYR_DXS_TK_like"/>
    <property type="match status" value="1"/>
</dbReference>
<evidence type="ECO:0000256" key="5">
    <source>
        <dbReference type="ARBA" id="ARBA00023052"/>
    </source>
</evidence>
<dbReference type="InterPro" id="IPR029061">
    <property type="entry name" value="THDP-binding"/>
</dbReference>
<sequence length="119" mass="13203">MRVGYGDALIDLAKNDEKIVYVVADSGGHERKWFFDNAKERLIETGIAEANSAVIAAALASEGFKPFVLNFAYLHARMYNQISQSIAEDNYPVRMAGYYAGVWGFGGRSHNCINDLAFM</sequence>
<dbReference type="GO" id="GO:0016114">
    <property type="term" value="P:terpenoid biosynthetic process"/>
    <property type="evidence" value="ECO:0007669"/>
    <property type="project" value="InterPro"/>
</dbReference>
<feature type="non-terminal residue" evidence="7">
    <location>
        <position position="119"/>
    </location>
</feature>